<reference evidence="2" key="1">
    <citation type="submission" date="2015-04" db="UniProtKB">
        <authorList>
            <consortium name="EnsemblPlants"/>
        </authorList>
    </citation>
    <scope>IDENTIFICATION</scope>
    <source>
        <strain evidence="2">SL10</strain>
    </source>
</reference>
<evidence type="ECO:0000313" key="3">
    <source>
        <dbReference type="Proteomes" id="UP000006591"/>
    </source>
</evidence>
<feature type="compositionally biased region" description="Basic and acidic residues" evidence="1">
    <location>
        <begin position="39"/>
        <end position="57"/>
    </location>
</feature>
<dbReference type="Proteomes" id="UP000006591">
    <property type="component" value="Chromosome 2"/>
</dbReference>
<accession>A0A0E0G1R4</accession>
<dbReference type="EnsemblPlants" id="ONIVA02G05050.2">
    <property type="protein sequence ID" value="ONIVA02G05050.2"/>
    <property type="gene ID" value="ONIVA02G05050"/>
</dbReference>
<dbReference type="Gramene" id="ONIVA02G05050.2">
    <property type="protein sequence ID" value="ONIVA02G05050.2"/>
    <property type="gene ID" value="ONIVA02G05050"/>
</dbReference>
<dbReference type="HOGENOM" id="CLU_2324087_0_0_1"/>
<evidence type="ECO:0000256" key="1">
    <source>
        <dbReference type="SAM" id="MobiDB-lite"/>
    </source>
</evidence>
<evidence type="ECO:0000313" key="2">
    <source>
        <dbReference type="EnsemblPlants" id="ONIVA02G05050.2"/>
    </source>
</evidence>
<protein>
    <submittedName>
        <fullName evidence="2">Uncharacterized protein</fullName>
    </submittedName>
</protein>
<proteinExistence type="predicted"/>
<dbReference type="AlphaFoldDB" id="A0A0E0G1R4"/>
<sequence>MGLRRARAPCPRVGTPQYVSWARSGVYHPCRCAAASTGEEIKERSGALMQRRREGERAGAPPPSPPRWTPAPHRPAWYAPLRFHGDETTSSHARTRAAG</sequence>
<name>A0A0E0G1R4_ORYNI</name>
<reference evidence="2" key="2">
    <citation type="submission" date="2018-04" db="EMBL/GenBank/DDBJ databases">
        <title>OnivRS2 (Oryza nivara Reference Sequence Version 2).</title>
        <authorList>
            <person name="Zhang J."/>
            <person name="Kudrna D."/>
            <person name="Lee S."/>
            <person name="Talag J."/>
            <person name="Rajasekar S."/>
            <person name="Welchert J."/>
            <person name="Hsing Y.-I."/>
            <person name="Wing R.A."/>
        </authorList>
    </citation>
    <scope>NUCLEOTIDE SEQUENCE [LARGE SCALE GENOMIC DNA]</scope>
    <source>
        <strain evidence="2">SL10</strain>
    </source>
</reference>
<feature type="region of interest" description="Disordered" evidence="1">
    <location>
        <begin position="36"/>
        <end position="99"/>
    </location>
</feature>
<organism evidence="2">
    <name type="scientific">Oryza nivara</name>
    <name type="common">Indian wild rice</name>
    <name type="synonym">Oryza sativa f. spontanea</name>
    <dbReference type="NCBI Taxonomy" id="4536"/>
    <lineage>
        <taxon>Eukaryota</taxon>
        <taxon>Viridiplantae</taxon>
        <taxon>Streptophyta</taxon>
        <taxon>Embryophyta</taxon>
        <taxon>Tracheophyta</taxon>
        <taxon>Spermatophyta</taxon>
        <taxon>Magnoliopsida</taxon>
        <taxon>Liliopsida</taxon>
        <taxon>Poales</taxon>
        <taxon>Poaceae</taxon>
        <taxon>BOP clade</taxon>
        <taxon>Oryzoideae</taxon>
        <taxon>Oryzeae</taxon>
        <taxon>Oryzinae</taxon>
        <taxon>Oryza</taxon>
    </lineage>
</organism>
<keyword evidence="3" id="KW-1185">Reference proteome</keyword>
<feature type="compositionally biased region" description="Pro residues" evidence="1">
    <location>
        <begin position="60"/>
        <end position="73"/>
    </location>
</feature>